<feature type="transmembrane region" description="Helical" evidence="1">
    <location>
        <begin position="48"/>
        <end position="65"/>
    </location>
</feature>
<reference evidence="2 3" key="1">
    <citation type="submission" date="2018-06" db="EMBL/GenBank/DDBJ databases">
        <title>Comparative genomics reveals the genomic features of Rhizophagus irregularis, R. cerebriforme, R. diaphanum and Gigaspora rosea, and their symbiotic lifestyle signature.</title>
        <authorList>
            <person name="Morin E."/>
            <person name="San Clemente H."/>
            <person name="Chen E.C.H."/>
            <person name="De La Providencia I."/>
            <person name="Hainaut M."/>
            <person name="Kuo A."/>
            <person name="Kohler A."/>
            <person name="Murat C."/>
            <person name="Tang N."/>
            <person name="Roy S."/>
            <person name="Loubradou J."/>
            <person name="Henrissat B."/>
            <person name="Grigoriev I.V."/>
            <person name="Corradi N."/>
            <person name="Roux C."/>
            <person name="Martin F.M."/>
        </authorList>
    </citation>
    <scope>NUCLEOTIDE SEQUENCE [LARGE SCALE GENOMIC DNA]</scope>
    <source>
        <strain evidence="2 3">DAOM 227022</strain>
    </source>
</reference>
<protein>
    <recommendedName>
        <fullName evidence="4">MARVEL domain-containing protein</fullName>
    </recommendedName>
</protein>
<evidence type="ECO:0000256" key="1">
    <source>
        <dbReference type="SAM" id="Phobius"/>
    </source>
</evidence>
<organism evidence="2 3">
    <name type="scientific">Glomus cerebriforme</name>
    <dbReference type="NCBI Taxonomy" id="658196"/>
    <lineage>
        <taxon>Eukaryota</taxon>
        <taxon>Fungi</taxon>
        <taxon>Fungi incertae sedis</taxon>
        <taxon>Mucoromycota</taxon>
        <taxon>Glomeromycotina</taxon>
        <taxon>Glomeromycetes</taxon>
        <taxon>Glomerales</taxon>
        <taxon>Glomeraceae</taxon>
        <taxon>Glomus</taxon>
    </lineage>
</organism>
<keyword evidence="3" id="KW-1185">Reference proteome</keyword>
<dbReference type="EMBL" id="QKYT01000271">
    <property type="protein sequence ID" value="RIA88280.1"/>
    <property type="molecule type" value="Genomic_DNA"/>
</dbReference>
<evidence type="ECO:0000313" key="2">
    <source>
        <dbReference type="EMBL" id="RIA88280.1"/>
    </source>
</evidence>
<keyword evidence="1" id="KW-0472">Membrane</keyword>
<dbReference type="OrthoDB" id="2326636at2759"/>
<dbReference type="AlphaFoldDB" id="A0A397SQ15"/>
<evidence type="ECO:0000313" key="3">
    <source>
        <dbReference type="Proteomes" id="UP000265703"/>
    </source>
</evidence>
<sequence length="253" mass="29126">MVFSVERKTFLTWRIIQFWMLFSIFILEIVQLSGYYGYYWNKPANDQIRIWISLGISFAIIGYSLNKFDHKWKNGPHKGDYLLDWILLATWNIHSFLNVVPAVFGNGLICRAGPKNPYQITTHNEQMRCHLFIVSTVFSFLALFTAIVTLTLSKVRWKNRNLIPSSSRGYKSYIIQNGSLDNGQPALFFYSKNNSHYGKNISKLRNSIIKSPSSSFPINISIPEPEIAAIAKTSKDIPITANDEKNENEILKY</sequence>
<name>A0A397SQ15_9GLOM</name>
<comment type="caution">
    <text evidence="2">The sequence shown here is derived from an EMBL/GenBank/DDBJ whole genome shotgun (WGS) entry which is preliminary data.</text>
</comment>
<feature type="transmembrane region" description="Helical" evidence="1">
    <location>
        <begin position="131"/>
        <end position="152"/>
    </location>
</feature>
<dbReference type="Proteomes" id="UP000265703">
    <property type="component" value="Unassembled WGS sequence"/>
</dbReference>
<accession>A0A397SQ15</accession>
<keyword evidence="1" id="KW-0812">Transmembrane</keyword>
<gene>
    <name evidence="2" type="ORF">C1645_877494</name>
</gene>
<evidence type="ECO:0008006" key="4">
    <source>
        <dbReference type="Google" id="ProtNLM"/>
    </source>
</evidence>
<proteinExistence type="predicted"/>
<feature type="transmembrane region" description="Helical" evidence="1">
    <location>
        <begin position="15"/>
        <end position="36"/>
    </location>
</feature>
<feature type="transmembrane region" description="Helical" evidence="1">
    <location>
        <begin position="85"/>
        <end position="110"/>
    </location>
</feature>
<keyword evidence="1" id="KW-1133">Transmembrane helix</keyword>